<accession>A0A367UE95</accession>
<reference evidence="2 3" key="1">
    <citation type="submission" date="2014-07" db="EMBL/GenBank/DDBJ databases">
        <title>Draft genome sequence of Thalassospira xianhensis P-4 (MCCC 1A02616).</title>
        <authorList>
            <person name="Lai Q."/>
            <person name="Shao Z."/>
        </authorList>
    </citation>
    <scope>NUCLEOTIDE SEQUENCE [LARGE SCALE GENOMIC DNA]</scope>
    <source>
        <strain evidence="2 3">MCCC 1A02616</strain>
    </source>
</reference>
<dbReference type="InterPro" id="IPR001387">
    <property type="entry name" value="Cro/C1-type_HTH"/>
</dbReference>
<dbReference type="PROSITE" id="PS50943">
    <property type="entry name" value="HTH_CROC1"/>
    <property type="match status" value="1"/>
</dbReference>
<dbReference type="EMBL" id="JPWA01000008">
    <property type="protein sequence ID" value="RCK06331.1"/>
    <property type="molecule type" value="Genomic_DNA"/>
</dbReference>
<sequence>MNALKELRVKHKLSVEDVALSVGVDPLHLIACEDGTAEISQALVSKLAFFFETTTDRIRGEVFALSKVRLKWISQHCKAGVSWVASKVGQEALTSMYQATSCWGTHKDVIAKSVKSRCFELFLAYDAVENVCTRFQHDFSRGDQEAFRRVIESGELSGRALSEISVTVSSFRLGVSMNWAWELYFKNKAARLRNTPINEGHLMADVRHERLRLLTEGQHESLLSNASYRVAIPTSCDSLGA</sequence>
<dbReference type="SMART" id="SM00530">
    <property type="entry name" value="HTH_XRE"/>
    <property type="match status" value="1"/>
</dbReference>
<comment type="caution">
    <text evidence="2">The sequence shown here is derived from an EMBL/GenBank/DDBJ whole genome shotgun (WGS) entry which is preliminary data.</text>
</comment>
<protein>
    <recommendedName>
        <fullName evidence="1">HTH cro/C1-type domain-containing protein</fullName>
    </recommendedName>
</protein>
<dbReference type="Proteomes" id="UP000252419">
    <property type="component" value="Unassembled WGS sequence"/>
</dbReference>
<dbReference type="CDD" id="cd00093">
    <property type="entry name" value="HTH_XRE"/>
    <property type="match status" value="1"/>
</dbReference>
<proteinExistence type="predicted"/>
<gene>
    <name evidence="2" type="ORF">TH5_09015</name>
</gene>
<feature type="domain" description="HTH cro/C1-type" evidence="1">
    <location>
        <begin position="4"/>
        <end position="58"/>
    </location>
</feature>
<dbReference type="Gene3D" id="1.10.260.40">
    <property type="entry name" value="lambda repressor-like DNA-binding domains"/>
    <property type="match status" value="1"/>
</dbReference>
<dbReference type="SUPFAM" id="SSF47413">
    <property type="entry name" value="lambda repressor-like DNA-binding domains"/>
    <property type="match status" value="1"/>
</dbReference>
<dbReference type="GO" id="GO:0003677">
    <property type="term" value="F:DNA binding"/>
    <property type="evidence" value="ECO:0007669"/>
    <property type="project" value="InterPro"/>
</dbReference>
<evidence type="ECO:0000313" key="2">
    <source>
        <dbReference type="EMBL" id="RCK06331.1"/>
    </source>
</evidence>
<dbReference type="InterPro" id="IPR010982">
    <property type="entry name" value="Lambda_DNA-bd_dom_sf"/>
</dbReference>
<evidence type="ECO:0000259" key="1">
    <source>
        <dbReference type="PROSITE" id="PS50943"/>
    </source>
</evidence>
<keyword evidence="3" id="KW-1185">Reference proteome</keyword>
<dbReference type="RefSeq" id="WP_114121538.1">
    <property type="nucleotide sequence ID" value="NZ_JPWA01000008.1"/>
</dbReference>
<name>A0A367UE95_9PROT</name>
<dbReference type="AlphaFoldDB" id="A0A367UE95"/>
<organism evidence="2 3">
    <name type="scientific">Thalassospira xianhensis MCCC 1A02616</name>
    <dbReference type="NCBI Taxonomy" id="1177929"/>
    <lineage>
        <taxon>Bacteria</taxon>
        <taxon>Pseudomonadati</taxon>
        <taxon>Pseudomonadota</taxon>
        <taxon>Alphaproteobacteria</taxon>
        <taxon>Rhodospirillales</taxon>
        <taxon>Thalassospiraceae</taxon>
        <taxon>Thalassospira</taxon>
    </lineage>
</organism>
<evidence type="ECO:0000313" key="3">
    <source>
        <dbReference type="Proteomes" id="UP000252419"/>
    </source>
</evidence>